<evidence type="ECO:0000313" key="2">
    <source>
        <dbReference type="EMBL" id="KIO03706.1"/>
    </source>
</evidence>
<organism evidence="2 3">
    <name type="scientific">Pisolithus tinctorius Marx 270</name>
    <dbReference type="NCBI Taxonomy" id="870435"/>
    <lineage>
        <taxon>Eukaryota</taxon>
        <taxon>Fungi</taxon>
        <taxon>Dikarya</taxon>
        <taxon>Basidiomycota</taxon>
        <taxon>Agaricomycotina</taxon>
        <taxon>Agaricomycetes</taxon>
        <taxon>Agaricomycetidae</taxon>
        <taxon>Boletales</taxon>
        <taxon>Sclerodermatineae</taxon>
        <taxon>Pisolithaceae</taxon>
        <taxon>Pisolithus</taxon>
    </lineage>
</organism>
<sequence length="128" mass="14330">MDVLNQRHRMAQMVGRASVEFYVGLALRKRGEVLAKTGNVRGVAEEVFVVRTFRNGLGVFVFELGSEGPVMFKQDVRLDAENYTVTLPEVTIALFDKVKVRIDVEKDKNTQRGRVKMTLVSPVDSSGL</sequence>
<reference evidence="2 3" key="1">
    <citation type="submission" date="2014-04" db="EMBL/GenBank/DDBJ databases">
        <authorList>
            <consortium name="DOE Joint Genome Institute"/>
            <person name="Kuo A."/>
            <person name="Kohler A."/>
            <person name="Costa M.D."/>
            <person name="Nagy L.G."/>
            <person name="Floudas D."/>
            <person name="Copeland A."/>
            <person name="Barry K.W."/>
            <person name="Cichocki N."/>
            <person name="Veneault-Fourrey C."/>
            <person name="LaButti K."/>
            <person name="Lindquist E.A."/>
            <person name="Lipzen A."/>
            <person name="Lundell T."/>
            <person name="Morin E."/>
            <person name="Murat C."/>
            <person name="Sun H."/>
            <person name="Tunlid A."/>
            <person name="Henrissat B."/>
            <person name="Grigoriev I.V."/>
            <person name="Hibbett D.S."/>
            <person name="Martin F."/>
            <person name="Nordberg H.P."/>
            <person name="Cantor M.N."/>
            <person name="Hua S.X."/>
        </authorList>
    </citation>
    <scope>NUCLEOTIDE SEQUENCE [LARGE SCALE GENOMIC DNA]</scope>
    <source>
        <strain evidence="2 3">Marx 270</strain>
    </source>
</reference>
<name>A0A0C3P7S1_PISTI</name>
<dbReference type="Proteomes" id="UP000054217">
    <property type="component" value="Unassembled WGS sequence"/>
</dbReference>
<keyword evidence="3" id="KW-1185">Reference proteome</keyword>
<dbReference type="InterPro" id="IPR033770">
    <property type="entry name" value="RRP44_S1"/>
</dbReference>
<dbReference type="InterPro" id="IPR012340">
    <property type="entry name" value="NA-bd_OB-fold"/>
</dbReference>
<dbReference type="AlphaFoldDB" id="A0A0C3P7S1"/>
<dbReference type="Gene3D" id="2.40.50.140">
    <property type="entry name" value="Nucleic acid-binding proteins"/>
    <property type="match status" value="1"/>
</dbReference>
<accession>A0A0C3P7S1</accession>
<feature type="domain" description="Exosome complex exonuclease RRP44 S1" evidence="1">
    <location>
        <begin position="44"/>
        <end position="117"/>
    </location>
</feature>
<dbReference type="OrthoDB" id="372421at2759"/>
<dbReference type="EMBL" id="KN831975">
    <property type="protein sequence ID" value="KIO03706.1"/>
    <property type="molecule type" value="Genomic_DNA"/>
</dbReference>
<dbReference type="InParanoid" id="A0A0C3P7S1"/>
<protein>
    <recommendedName>
        <fullName evidence="1">Exosome complex exonuclease RRP44 S1 domain-containing protein</fullName>
    </recommendedName>
</protein>
<evidence type="ECO:0000313" key="3">
    <source>
        <dbReference type="Proteomes" id="UP000054217"/>
    </source>
</evidence>
<dbReference type="STRING" id="870435.A0A0C3P7S1"/>
<proteinExistence type="predicted"/>
<gene>
    <name evidence="2" type="ORF">M404DRAFT_1001189</name>
</gene>
<evidence type="ECO:0000259" key="1">
    <source>
        <dbReference type="Pfam" id="PF17215"/>
    </source>
</evidence>
<dbReference type="SUPFAM" id="SSF50249">
    <property type="entry name" value="Nucleic acid-binding proteins"/>
    <property type="match status" value="1"/>
</dbReference>
<dbReference type="HOGENOM" id="CLU_1960473_0_0_1"/>
<reference evidence="3" key="2">
    <citation type="submission" date="2015-01" db="EMBL/GenBank/DDBJ databases">
        <title>Evolutionary Origins and Diversification of the Mycorrhizal Mutualists.</title>
        <authorList>
            <consortium name="DOE Joint Genome Institute"/>
            <consortium name="Mycorrhizal Genomics Consortium"/>
            <person name="Kohler A."/>
            <person name="Kuo A."/>
            <person name="Nagy L.G."/>
            <person name="Floudas D."/>
            <person name="Copeland A."/>
            <person name="Barry K.W."/>
            <person name="Cichocki N."/>
            <person name="Veneault-Fourrey C."/>
            <person name="LaButti K."/>
            <person name="Lindquist E.A."/>
            <person name="Lipzen A."/>
            <person name="Lundell T."/>
            <person name="Morin E."/>
            <person name="Murat C."/>
            <person name="Riley R."/>
            <person name="Ohm R."/>
            <person name="Sun H."/>
            <person name="Tunlid A."/>
            <person name="Henrissat B."/>
            <person name="Grigoriev I.V."/>
            <person name="Hibbett D.S."/>
            <person name="Martin F."/>
        </authorList>
    </citation>
    <scope>NUCLEOTIDE SEQUENCE [LARGE SCALE GENOMIC DNA]</scope>
    <source>
        <strain evidence="3">Marx 270</strain>
    </source>
</reference>
<dbReference type="Pfam" id="PF17215">
    <property type="entry name" value="Rrp44_S1"/>
    <property type="match status" value="1"/>
</dbReference>